<comment type="caution">
    <text evidence="5">The sequence shown here is derived from an EMBL/GenBank/DDBJ whole genome shotgun (WGS) entry which is preliminary data.</text>
</comment>
<feature type="transmembrane region" description="Helical" evidence="3">
    <location>
        <begin position="141"/>
        <end position="158"/>
    </location>
</feature>
<dbReference type="InterPro" id="IPR011990">
    <property type="entry name" value="TPR-like_helical_dom_sf"/>
</dbReference>
<feature type="transmembrane region" description="Helical" evidence="3">
    <location>
        <begin position="560"/>
        <end position="581"/>
    </location>
</feature>
<dbReference type="InterPro" id="IPR001173">
    <property type="entry name" value="Glyco_trans_2-like"/>
</dbReference>
<gene>
    <name evidence="5" type="ORF">SCF082_LOCUS5948</name>
</gene>
<dbReference type="Proteomes" id="UP001642464">
    <property type="component" value="Unassembled WGS sequence"/>
</dbReference>
<keyword evidence="3" id="KW-0472">Membrane</keyword>
<feature type="transmembrane region" description="Helical" evidence="3">
    <location>
        <begin position="170"/>
        <end position="189"/>
    </location>
</feature>
<dbReference type="InterPro" id="IPR019734">
    <property type="entry name" value="TPR_rpt"/>
</dbReference>
<feature type="region of interest" description="Disordered" evidence="2">
    <location>
        <begin position="752"/>
        <end position="777"/>
    </location>
</feature>
<organism evidence="5 6">
    <name type="scientific">Durusdinium trenchii</name>
    <dbReference type="NCBI Taxonomy" id="1381693"/>
    <lineage>
        <taxon>Eukaryota</taxon>
        <taxon>Sar</taxon>
        <taxon>Alveolata</taxon>
        <taxon>Dinophyceae</taxon>
        <taxon>Suessiales</taxon>
        <taxon>Symbiodiniaceae</taxon>
        <taxon>Durusdinium</taxon>
    </lineage>
</organism>
<feature type="repeat" description="TPR" evidence="1">
    <location>
        <begin position="250"/>
        <end position="283"/>
    </location>
</feature>
<evidence type="ECO:0000256" key="1">
    <source>
        <dbReference type="PROSITE-ProRule" id="PRU00339"/>
    </source>
</evidence>
<dbReference type="InterPro" id="IPR050256">
    <property type="entry name" value="Glycosyltransferase_2"/>
</dbReference>
<feature type="transmembrane region" description="Helical" evidence="3">
    <location>
        <begin position="711"/>
        <end position="728"/>
    </location>
</feature>
<evidence type="ECO:0000313" key="5">
    <source>
        <dbReference type="EMBL" id="CAK8999161.1"/>
    </source>
</evidence>
<keyword evidence="3" id="KW-0812">Transmembrane</keyword>
<evidence type="ECO:0000259" key="4">
    <source>
        <dbReference type="Pfam" id="PF00535"/>
    </source>
</evidence>
<name>A0ABP0I9B2_9DINO</name>
<dbReference type="Pfam" id="PF10066">
    <property type="entry name" value="DUF2304"/>
    <property type="match status" value="1"/>
</dbReference>
<sequence>MSPFVWFVPSVLRWFDPSRSTSMGFGLKSVSSWEYLRTQPEIILHYLRLSCWPDPLCFDYAWRVQQNPILYLSLGMVILLLLTAGAWLYVTGLGESDGEATPSQSTAKGIAGWLILTFFLMLAPTSSFMPIADLCVEHRMYLPLAVVVSGVCLFANRVRIALEAKSQHPGVVTAGMMLGLLACLTLLAWRTDLRNREYRDGIALWKSVLSVRPENPRAWFMLGSEYFGRDRFEEALPLYEKAVSFQMPIGEFYAGLADCLRELGQPDAAVENYQRAIELTPSLAKAHNGLGVVRQRQGNLDAAQGAFQQAHDLGLPEARYNLANVLIEQGELAAAVPLLEESLAEHPDFFLAARRLAWILATAPQQDLRDGQRARELLDRHYRVDESDSPFVWDTHAAILAEQRQFEEAVSAAQHALARATEREDPDLAAAIQKRLEGYRQRRPWREEATRIEKTLTDLLRQFTGTVVVVDDASRDDTSLRVARFPVWQLQHPINCGQGAALQTGIEFALRQGAEVIVTFDADGQHDASEIPRLVAAVASGEVDVALGSRFLGAARDIPWLRWLTLKLAILFTRVTAGLALTDVHNGFRALSRHAAQTIRIQQPRMAHASEILEEIANHQLRYREVPVTVTYRPDTLEKGQSDLEMNLFQWLTVPVLIGLALVDLLSSLRNRRHPRLLRTAACLIAAGLILYPQAATTIARSVGIGRGTDLVVYAFMLATTGVLLHFYGRQFTLRRDLVELARREALGTPIPGAGLTSLSQETRDTRSRDPQEESLK</sequence>
<dbReference type="PANTHER" id="PTHR48090">
    <property type="entry name" value="UNDECAPRENYL-PHOSPHATE 4-DEOXY-4-FORMAMIDO-L-ARABINOSE TRANSFERASE-RELATED"/>
    <property type="match status" value="1"/>
</dbReference>
<feature type="transmembrane region" description="Helical" evidence="3">
    <location>
        <begin position="648"/>
        <end position="666"/>
    </location>
</feature>
<keyword evidence="3" id="KW-1133">Transmembrane helix</keyword>
<feature type="repeat" description="TPR" evidence="1">
    <location>
        <begin position="216"/>
        <end position="249"/>
    </location>
</feature>
<dbReference type="Pfam" id="PF13414">
    <property type="entry name" value="TPR_11"/>
    <property type="match status" value="1"/>
</dbReference>
<keyword evidence="6" id="KW-1185">Reference proteome</keyword>
<feature type="transmembrane region" description="Helical" evidence="3">
    <location>
        <begin position="69"/>
        <end position="90"/>
    </location>
</feature>
<dbReference type="PROSITE" id="PS50005">
    <property type="entry name" value="TPR"/>
    <property type="match status" value="3"/>
</dbReference>
<dbReference type="EMBL" id="CAXAMM010003266">
    <property type="protein sequence ID" value="CAK8999161.1"/>
    <property type="molecule type" value="Genomic_DNA"/>
</dbReference>
<dbReference type="Gene3D" id="1.25.40.10">
    <property type="entry name" value="Tetratricopeptide repeat domain"/>
    <property type="match status" value="1"/>
</dbReference>
<dbReference type="Pfam" id="PF13432">
    <property type="entry name" value="TPR_16"/>
    <property type="match status" value="2"/>
</dbReference>
<dbReference type="PROSITE" id="PS50096">
    <property type="entry name" value="IQ"/>
    <property type="match status" value="1"/>
</dbReference>
<feature type="repeat" description="TPR" evidence="1">
    <location>
        <begin position="316"/>
        <end position="349"/>
    </location>
</feature>
<proteinExistence type="predicted"/>
<dbReference type="CDD" id="cd04179">
    <property type="entry name" value="DPM_DPG-synthase_like"/>
    <property type="match status" value="1"/>
</dbReference>
<accession>A0ABP0I9B2</accession>
<dbReference type="PANTHER" id="PTHR48090:SF7">
    <property type="entry name" value="RFBJ PROTEIN"/>
    <property type="match status" value="1"/>
</dbReference>
<feature type="transmembrane region" description="Helical" evidence="3">
    <location>
        <begin position="110"/>
        <end position="129"/>
    </location>
</feature>
<dbReference type="SUPFAM" id="SSF53448">
    <property type="entry name" value="Nucleotide-diphospho-sugar transferases"/>
    <property type="match status" value="1"/>
</dbReference>
<evidence type="ECO:0000256" key="2">
    <source>
        <dbReference type="SAM" id="MobiDB-lite"/>
    </source>
</evidence>
<feature type="domain" description="Glycosyltransferase 2-like" evidence="4">
    <location>
        <begin position="447"/>
        <end position="596"/>
    </location>
</feature>
<feature type="transmembrane region" description="Helical" evidence="3">
    <location>
        <begin position="678"/>
        <end position="699"/>
    </location>
</feature>
<evidence type="ECO:0000256" key="3">
    <source>
        <dbReference type="SAM" id="Phobius"/>
    </source>
</evidence>
<keyword evidence="1" id="KW-0802">TPR repeat</keyword>
<dbReference type="SUPFAM" id="SSF48452">
    <property type="entry name" value="TPR-like"/>
    <property type="match status" value="1"/>
</dbReference>
<dbReference type="InterPro" id="IPR029044">
    <property type="entry name" value="Nucleotide-diphossugar_trans"/>
</dbReference>
<dbReference type="SMART" id="SM00028">
    <property type="entry name" value="TPR"/>
    <property type="match status" value="5"/>
</dbReference>
<reference evidence="5 6" key="1">
    <citation type="submission" date="2024-02" db="EMBL/GenBank/DDBJ databases">
        <authorList>
            <person name="Chen Y."/>
            <person name="Shah S."/>
            <person name="Dougan E. K."/>
            <person name="Thang M."/>
            <person name="Chan C."/>
        </authorList>
    </citation>
    <scope>NUCLEOTIDE SEQUENCE [LARGE SCALE GENOMIC DNA]</scope>
</reference>
<evidence type="ECO:0000313" key="6">
    <source>
        <dbReference type="Proteomes" id="UP001642464"/>
    </source>
</evidence>
<protein>
    <submittedName>
        <fullName evidence="5">Uncharacterized protein MJ1222</fullName>
    </submittedName>
</protein>
<dbReference type="Gene3D" id="3.90.550.10">
    <property type="entry name" value="Spore Coat Polysaccharide Biosynthesis Protein SpsA, Chain A"/>
    <property type="match status" value="1"/>
</dbReference>
<feature type="compositionally biased region" description="Basic and acidic residues" evidence="2">
    <location>
        <begin position="762"/>
        <end position="777"/>
    </location>
</feature>
<dbReference type="InterPro" id="IPR019277">
    <property type="entry name" value="DUF2304"/>
</dbReference>
<dbReference type="Pfam" id="PF00535">
    <property type="entry name" value="Glycos_transf_2"/>
    <property type="match status" value="1"/>
</dbReference>